<dbReference type="Pfam" id="PF13419">
    <property type="entry name" value="HAD_2"/>
    <property type="match status" value="1"/>
</dbReference>
<dbReference type="CDD" id="cd01427">
    <property type="entry name" value="HAD_like"/>
    <property type="match status" value="1"/>
</dbReference>
<accession>A0A7X2N2W0</accession>
<dbReference type="Proteomes" id="UP000470082">
    <property type="component" value="Unassembled WGS sequence"/>
</dbReference>
<name>A0A7X2N2W0_9FIRM</name>
<dbReference type="Gene3D" id="3.40.50.1000">
    <property type="entry name" value="HAD superfamily/HAD-like"/>
    <property type="match status" value="1"/>
</dbReference>
<dbReference type="InterPro" id="IPR023198">
    <property type="entry name" value="PGP-like_dom2"/>
</dbReference>
<dbReference type="RefSeq" id="WP_154460017.1">
    <property type="nucleotide sequence ID" value="NZ_VUMM01000007.1"/>
</dbReference>
<dbReference type="SUPFAM" id="SSF56784">
    <property type="entry name" value="HAD-like"/>
    <property type="match status" value="1"/>
</dbReference>
<dbReference type="Gene3D" id="1.10.150.240">
    <property type="entry name" value="Putative phosphatase, domain 2"/>
    <property type="match status" value="1"/>
</dbReference>
<dbReference type="InterPro" id="IPR041492">
    <property type="entry name" value="HAD_2"/>
</dbReference>
<organism evidence="1 2">
    <name type="scientific">Floccifex porci</name>
    <dbReference type="NCBI Taxonomy" id="2606629"/>
    <lineage>
        <taxon>Bacteria</taxon>
        <taxon>Bacillati</taxon>
        <taxon>Bacillota</taxon>
        <taxon>Erysipelotrichia</taxon>
        <taxon>Erysipelotrichales</taxon>
        <taxon>Erysipelotrichaceae</taxon>
        <taxon>Floccifex</taxon>
    </lineage>
</organism>
<comment type="caution">
    <text evidence="1">The sequence shown here is derived from an EMBL/GenBank/DDBJ whole genome shotgun (WGS) entry which is preliminary data.</text>
</comment>
<dbReference type="AlphaFoldDB" id="A0A7X2N2W0"/>
<sequence length="210" mass="24872">MIKNIIFDWNGTLIDDTQLSLEIENDLFLERGLRQIDLKEYRNCFCFPVIHYYEKIGFDFKNHSFEDISTQFTKIYSKRYKECHLMHHTVELLKELKERQINCSILSASHYKNLIEQVQYYGIAPFFSDIIGTHTIHAISKVEYGKQWIQKRNLDPEECLFIGDTDHDKDTADAMNVYCILFSNGHQSEEVLKKKNKVVISDLMELLDYL</sequence>
<dbReference type="InterPro" id="IPR036412">
    <property type="entry name" value="HAD-like_sf"/>
</dbReference>
<dbReference type="InterPro" id="IPR050155">
    <property type="entry name" value="HAD-like_hydrolase_sf"/>
</dbReference>
<proteinExistence type="predicted"/>
<evidence type="ECO:0000313" key="2">
    <source>
        <dbReference type="Proteomes" id="UP000470082"/>
    </source>
</evidence>
<dbReference type="GO" id="GO:0008967">
    <property type="term" value="F:phosphoglycolate phosphatase activity"/>
    <property type="evidence" value="ECO:0007669"/>
    <property type="project" value="TreeGrafter"/>
</dbReference>
<evidence type="ECO:0000313" key="1">
    <source>
        <dbReference type="EMBL" id="MSS01482.1"/>
    </source>
</evidence>
<protein>
    <submittedName>
        <fullName evidence="1">HAD hydrolase-like protein</fullName>
    </submittedName>
</protein>
<keyword evidence="2" id="KW-1185">Reference proteome</keyword>
<dbReference type="GO" id="GO:0006281">
    <property type="term" value="P:DNA repair"/>
    <property type="evidence" value="ECO:0007669"/>
    <property type="project" value="TreeGrafter"/>
</dbReference>
<dbReference type="PANTHER" id="PTHR43434">
    <property type="entry name" value="PHOSPHOGLYCOLATE PHOSPHATASE"/>
    <property type="match status" value="1"/>
</dbReference>
<dbReference type="GO" id="GO:0005829">
    <property type="term" value="C:cytosol"/>
    <property type="evidence" value="ECO:0007669"/>
    <property type="project" value="TreeGrafter"/>
</dbReference>
<dbReference type="PANTHER" id="PTHR43434:SF1">
    <property type="entry name" value="PHOSPHOGLYCOLATE PHOSPHATASE"/>
    <property type="match status" value="1"/>
</dbReference>
<keyword evidence="1" id="KW-0378">Hydrolase</keyword>
<dbReference type="SFLD" id="SFLDS00003">
    <property type="entry name" value="Haloacid_Dehalogenase"/>
    <property type="match status" value="1"/>
</dbReference>
<dbReference type="InterPro" id="IPR023214">
    <property type="entry name" value="HAD_sf"/>
</dbReference>
<reference evidence="1 2" key="1">
    <citation type="submission" date="2019-08" db="EMBL/GenBank/DDBJ databases">
        <title>In-depth cultivation of the pig gut microbiome towards novel bacterial diversity and tailored functional studies.</title>
        <authorList>
            <person name="Wylensek D."/>
            <person name="Hitch T.C.A."/>
            <person name="Clavel T."/>
        </authorList>
    </citation>
    <scope>NUCLEOTIDE SEQUENCE [LARGE SCALE GENOMIC DNA]</scope>
    <source>
        <strain evidence="1 2">LKV-178-WT-2G</strain>
    </source>
</reference>
<dbReference type="SFLD" id="SFLDG01129">
    <property type="entry name" value="C1.5:_HAD__Beta-PGM__Phosphata"/>
    <property type="match status" value="1"/>
</dbReference>
<gene>
    <name evidence="1" type="ORF">FYJ50_05110</name>
</gene>
<dbReference type="EMBL" id="VUMM01000007">
    <property type="protein sequence ID" value="MSS01482.1"/>
    <property type="molecule type" value="Genomic_DNA"/>
</dbReference>